<name>A0A7C9LXG4_9DEIO</name>
<reference evidence="1 2" key="1">
    <citation type="submission" date="2019-12" db="EMBL/GenBank/DDBJ databases">
        <title>Deinococcus sp. HMF7620 Genome sequencing and assembly.</title>
        <authorList>
            <person name="Kang H."/>
            <person name="Kim H."/>
            <person name="Joh K."/>
        </authorList>
    </citation>
    <scope>NUCLEOTIDE SEQUENCE [LARGE SCALE GENOMIC DNA]</scope>
    <source>
        <strain evidence="1 2">HMF7620</strain>
    </source>
</reference>
<gene>
    <name evidence="1" type="ORF">GO986_20705</name>
</gene>
<keyword evidence="2" id="KW-1185">Reference proteome</keyword>
<proteinExistence type="predicted"/>
<evidence type="ECO:0000313" key="2">
    <source>
        <dbReference type="Proteomes" id="UP000483286"/>
    </source>
</evidence>
<dbReference type="AlphaFoldDB" id="A0A7C9LXG4"/>
<dbReference type="Proteomes" id="UP000483286">
    <property type="component" value="Unassembled WGS sequence"/>
</dbReference>
<comment type="caution">
    <text evidence="1">The sequence shown here is derived from an EMBL/GenBank/DDBJ whole genome shotgun (WGS) entry which is preliminary data.</text>
</comment>
<dbReference type="RefSeq" id="WP_157461421.1">
    <property type="nucleotide sequence ID" value="NZ_WQLB01000045.1"/>
</dbReference>
<evidence type="ECO:0000313" key="1">
    <source>
        <dbReference type="EMBL" id="MVN89160.1"/>
    </source>
</evidence>
<sequence length="145" mass="15903">MTEPHTIQLRSDAPGFPSMLYVERPGLRGGTYELRLASHLQEGELFPLALALLDEMDRQVQALQHADHVVFATRRDPARPLSVRQMTERGQPVVAVMWGRTVLGRQAVVSGQGDAVRQVGEVATAQVAAWRAAIRQRAGLTPSLS</sequence>
<organism evidence="1 2">
    <name type="scientific">Deinococcus arboris</name>
    <dbReference type="NCBI Taxonomy" id="2682977"/>
    <lineage>
        <taxon>Bacteria</taxon>
        <taxon>Thermotogati</taxon>
        <taxon>Deinococcota</taxon>
        <taxon>Deinococci</taxon>
        <taxon>Deinococcales</taxon>
        <taxon>Deinococcaceae</taxon>
        <taxon>Deinococcus</taxon>
    </lineage>
</organism>
<dbReference type="EMBL" id="WQLB01000045">
    <property type="protein sequence ID" value="MVN89160.1"/>
    <property type="molecule type" value="Genomic_DNA"/>
</dbReference>
<accession>A0A7C9LXG4</accession>
<protein>
    <submittedName>
        <fullName evidence="1">Uncharacterized protein</fullName>
    </submittedName>
</protein>